<keyword evidence="2" id="KW-0560">Oxidoreductase</keyword>
<dbReference type="AlphaFoldDB" id="A0AAX6E5K9"/>
<name>A0AAX6E5K9_IRIPA</name>
<evidence type="ECO:0000313" key="3">
    <source>
        <dbReference type="Proteomes" id="UP001140949"/>
    </source>
</evidence>
<sequence>MGFPDISGSSVDWKLFLVVLELFRWIYFGIIIGWNNCRFPVAHFPVLDLSRNRGSAAQIFTKTIFN</sequence>
<proteinExistence type="predicted"/>
<evidence type="ECO:0000313" key="2">
    <source>
        <dbReference type="EMBL" id="KAJ6799304.1"/>
    </source>
</evidence>
<keyword evidence="1" id="KW-1133">Transmembrane helix</keyword>
<reference evidence="2" key="2">
    <citation type="submission" date="2023-04" db="EMBL/GenBank/DDBJ databases">
        <authorList>
            <person name="Bruccoleri R.E."/>
            <person name="Oakeley E.J."/>
            <person name="Faust A.-M."/>
            <person name="Dessus-Babus S."/>
            <person name="Altorfer M."/>
            <person name="Burckhardt D."/>
            <person name="Oertli M."/>
            <person name="Naumann U."/>
            <person name="Petersen F."/>
            <person name="Wong J."/>
        </authorList>
    </citation>
    <scope>NUCLEOTIDE SEQUENCE</scope>
    <source>
        <strain evidence="2">GSM-AAB239-AS_SAM_17_03QT</strain>
        <tissue evidence="2">Leaf</tissue>
    </source>
</reference>
<feature type="transmembrane region" description="Helical" evidence="1">
    <location>
        <begin position="15"/>
        <end position="34"/>
    </location>
</feature>
<dbReference type="GO" id="GO:0004601">
    <property type="term" value="F:peroxidase activity"/>
    <property type="evidence" value="ECO:0007669"/>
    <property type="project" value="UniProtKB-KW"/>
</dbReference>
<dbReference type="Proteomes" id="UP001140949">
    <property type="component" value="Unassembled WGS sequence"/>
</dbReference>
<keyword evidence="3" id="KW-1185">Reference proteome</keyword>
<keyword evidence="2" id="KW-0575">Peroxidase</keyword>
<reference evidence="2" key="1">
    <citation type="journal article" date="2023" name="GigaByte">
        <title>Genome assembly of the bearded iris, Iris pallida Lam.</title>
        <authorList>
            <person name="Bruccoleri R.E."/>
            <person name="Oakeley E.J."/>
            <person name="Faust A.M.E."/>
            <person name="Altorfer M."/>
            <person name="Dessus-Babus S."/>
            <person name="Burckhardt D."/>
            <person name="Oertli M."/>
            <person name="Naumann U."/>
            <person name="Petersen F."/>
            <person name="Wong J."/>
        </authorList>
    </citation>
    <scope>NUCLEOTIDE SEQUENCE</scope>
    <source>
        <strain evidence="2">GSM-AAB239-AS_SAM_17_03QT</strain>
    </source>
</reference>
<organism evidence="2 3">
    <name type="scientific">Iris pallida</name>
    <name type="common">Sweet iris</name>
    <dbReference type="NCBI Taxonomy" id="29817"/>
    <lineage>
        <taxon>Eukaryota</taxon>
        <taxon>Viridiplantae</taxon>
        <taxon>Streptophyta</taxon>
        <taxon>Embryophyta</taxon>
        <taxon>Tracheophyta</taxon>
        <taxon>Spermatophyta</taxon>
        <taxon>Magnoliopsida</taxon>
        <taxon>Liliopsida</taxon>
        <taxon>Asparagales</taxon>
        <taxon>Iridaceae</taxon>
        <taxon>Iridoideae</taxon>
        <taxon>Irideae</taxon>
        <taxon>Iris</taxon>
    </lineage>
</organism>
<dbReference type="EMBL" id="JANAVB010039818">
    <property type="protein sequence ID" value="KAJ6799304.1"/>
    <property type="molecule type" value="Genomic_DNA"/>
</dbReference>
<gene>
    <name evidence="2" type="ORF">M6B38_207400</name>
</gene>
<accession>A0AAX6E5K9</accession>
<protein>
    <submittedName>
        <fullName evidence="2">Peroxidase 18</fullName>
    </submittedName>
</protein>
<evidence type="ECO:0000256" key="1">
    <source>
        <dbReference type="SAM" id="Phobius"/>
    </source>
</evidence>
<keyword evidence="1" id="KW-0472">Membrane</keyword>
<comment type="caution">
    <text evidence="2">The sequence shown here is derived from an EMBL/GenBank/DDBJ whole genome shotgun (WGS) entry which is preliminary data.</text>
</comment>
<keyword evidence="1" id="KW-0812">Transmembrane</keyword>